<reference evidence="2 3" key="1">
    <citation type="journal article" date="2020" name="ISME J.">
        <title>Uncovering the hidden diversity of litter-decomposition mechanisms in mushroom-forming fungi.</title>
        <authorList>
            <person name="Floudas D."/>
            <person name="Bentzer J."/>
            <person name="Ahren D."/>
            <person name="Johansson T."/>
            <person name="Persson P."/>
            <person name="Tunlid A."/>
        </authorList>
    </citation>
    <scope>NUCLEOTIDE SEQUENCE [LARGE SCALE GENOMIC DNA]</scope>
    <source>
        <strain evidence="2 3">CBS 175.51</strain>
    </source>
</reference>
<dbReference type="Gene3D" id="3.80.10.10">
    <property type="entry name" value="Ribonuclease Inhibitor"/>
    <property type="match status" value="1"/>
</dbReference>
<sequence>MASGNRGRLDELQEEKSRLLAQRNQLLADLQDVDNRISQVSTEYGRIHNEALVLINKIPDEILHTILKALKSSLTAKYRAEVTFSAVCSRWRRATLSFRDIWSNFRTALSSPSTHQLFIACLERSGTNPLDLCFDFRAYGYEDLGDGFLLLQDALKNIHRWRSFTLISGVQTPVEYLAKRLKTAEAPLLERLTIMSQPSYVFNPLAEPVSNRQSGAPTAFIGGAPRLEYVCLSNLSVTTCLAPLSSITDLRLDLPEKLEGDWIPFDVFLSVLRLPHLTTLSLIGQPFPLLEGGVPNGLTIDMPSLKHLRHATRERSDFSKFILPNIRAPKLATLTLKDFRNPTVVTHWVPSNVVPFPALKTLTLIDYNKYHSPFSLKLAELTSNISTLVVSDREKHFGPKGRVQGNTQDSFTVGWKDIKNLALNTYQLRETLCDFIQTRPKLRVLLIANIWTPKWLNNHDWLEGGRKLKVWEWIGRTEADKSLGPWPPGSPNDYLVDDPFHFKYCMG</sequence>
<feature type="coiled-coil region" evidence="1">
    <location>
        <begin position="9"/>
        <end position="43"/>
    </location>
</feature>
<evidence type="ECO:0000256" key="1">
    <source>
        <dbReference type="SAM" id="Coils"/>
    </source>
</evidence>
<dbReference type="OrthoDB" id="2943911at2759"/>
<keyword evidence="1" id="KW-0175">Coiled coil</keyword>
<keyword evidence="3" id="KW-1185">Reference proteome</keyword>
<organism evidence="2 3">
    <name type="scientific">Ephemerocybe angulata</name>
    <dbReference type="NCBI Taxonomy" id="980116"/>
    <lineage>
        <taxon>Eukaryota</taxon>
        <taxon>Fungi</taxon>
        <taxon>Dikarya</taxon>
        <taxon>Basidiomycota</taxon>
        <taxon>Agaricomycotina</taxon>
        <taxon>Agaricomycetes</taxon>
        <taxon>Agaricomycetidae</taxon>
        <taxon>Agaricales</taxon>
        <taxon>Agaricineae</taxon>
        <taxon>Psathyrellaceae</taxon>
        <taxon>Ephemerocybe</taxon>
    </lineage>
</organism>
<dbReference type="Gene3D" id="1.20.1280.50">
    <property type="match status" value="1"/>
</dbReference>
<dbReference type="Proteomes" id="UP000541558">
    <property type="component" value="Unassembled WGS sequence"/>
</dbReference>
<proteinExistence type="predicted"/>
<dbReference type="InterPro" id="IPR032675">
    <property type="entry name" value="LRR_dom_sf"/>
</dbReference>
<name>A0A8H5C3P4_9AGAR</name>
<dbReference type="SUPFAM" id="SSF81383">
    <property type="entry name" value="F-box domain"/>
    <property type="match status" value="1"/>
</dbReference>
<dbReference type="SUPFAM" id="SSF52047">
    <property type="entry name" value="RNI-like"/>
    <property type="match status" value="1"/>
</dbReference>
<evidence type="ECO:0000313" key="3">
    <source>
        <dbReference type="Proteomes" id="UP000541558"/>
    </source>
</evidence>
<accession>A0A8H5C3P4</accession>
<evidence type="ECO:0000313" key="2">
    <source>
        <dbReference type="EMBL" id="KAF5334398.1"/>
    </source>
</evidence>
<gene>
    <name evidence="2" type="ORF">D9611_013523</name>
</gene>
<comment type="caution">
    <text evidence="2">The sequence shown here is derived from an EMBL/GenBank/DDBJ whole genome shotgun (WGS) entry which is preliminary data.</text>
</comment>
<evidence type="ECO:0008006" key="4">
    <source>
        <dbReference type="Google" id="ProtNLM"/>
    </source>
</evidence>
<dbReference type="InterPro" id="IPR036047">
    <property type="entry name" value="F-box-like_dom_sf"/>
</dbReference>
<dbReference type="AlphaFoldDB" id="A0A8H5C3P4"/>
<dbReference type="EMBL" id="JAACJK010000070">
    <property type="protein sequence ID" value="KAF5334398.1"/>
    <property type="molecule type" value="Genomic_DNA"/>
</dbReference>
<protein>
    <recommendedName>
        <fullName evidence="4">F-box domain-containing protein</fullName>
    </recommendedName>
</protein>